<reference evidence="2 3" key="1">
    <citation type="journal article" date="2019" name="Int. J. Syst. Evol. Microbiol.">
        <title>The Global Catalogue of Microorganisms (GCM) 10K type strain sequencing project: providing services to taxonomists for standard genome sequencing and annotation.</title>
        <authorList>
            <consortium name="The Broad Institute Genomics Platform"/>
            <consortium name="The Broad Institute Genome Sequencing Center for Infectious Disease"/>
            <person name="Wu L."/>
            <person name="Ma J."/>
        </authorList>
    </citation>
    <scope>NUCLEOTIDE SEQUENCE [LARGE SCALE GENOMIC DNA]</scope>
    <source>
        <strain evidence="2 3">JCM 6921</strain>
    </source>
</reference>
<dbReference type="Proteomes" id="UP001500058">
    <property type="component" value="Unassembled WGS sequence"/>
</dbReference>
<keyword evidence="2" id="KW-0540">Nuclease</keyword>
<dbReference type="PANTHER" id="PTHR35400">
    <property type="entry name" value="SLR1083 PROTEIN"/>
    <property type="match status" value="1"/>
</dbReference>
<dbReference type="Pfam" id="PF05685">
    <property type="entry name" value="Uma2"/>
    <property type="match status" value="1"/>
</dbReference>
<name>A0ABN3IW25_9ACTN</name>
<dbReference type="GO" id="GO:0004519">
    <property type="term" value="F:endonuclease activity"/>
    <property type="evidence" value="ECO:0007669"/>
    <property type="project" value="UniProtKB-KW"/>
</dbReference>
<keyword evidence="2" id="KW-0378">Hydrolase</keyword>
<comment type="caution">
    <text evidence="2">The sequence shown here is derived from an EMBL/GenBank/DDBJ whole genome shotgun (WGS) entry which is preliminary data.</text>
</comment>
<protein>
    <submittedName>
        <fullName evidence="2">Uma2 family endonuclease</fullName>
    </submittedName>
</protein>
<feature type="domain" description="Putative restriction endonuclease" evidence="1">
    <location>
        <begin position="29"/>
        <end position="196"/>
    </location>
</feature>
<dbReference type="InterPro" id="IPR011335">
    <property type="entry name" value="Restrct_endonuc-II-like"/>
</dbReference>
<dbReference type="CDD" id="cd06260">
    <property type="entry name" value="DUF820-like"/>
    <property type="match status" value="1"/>
</dbReference>
<dbReference type="EMBL" id="BAAATJ010000031">
    <property type="protein sequence ID" value="GAA2414024.1"/>
    <property type="molecule type" value="Genomic_DNA"/>
</dbReference>
<evidence type="ECO:0000313" key="2">
    <source>
        <dbReference type="EMBL" id="GAA2414024.1"/>
    </source>
</evidence>
<keyword evidence="3" id="KW-1185">Reference proteome</keyword>
<dbReference type="RefSeq" id="WP_344633342.1">
    <property type="nucleotide sequence ID" value="NZ_BAAATJ010000031.1"/>
</dbReference>
<dbReference type="InterPro" id="IPR012296">
    <property type="entry name" value="Nuclease_put_TT1808"/>
</dbReference>
<dbReference type="SUPFAM" id="SSF52980">
    <property type="entry name" value="Restriction endonuclease-like"/>
    <property type="match status" value="1"/>
</dbReference>
<evidence type="ECO:0000259" key="1">
    <source>
        <dbReference type="Pfam" id="PF05685"/>
    </source>
</evidence>
<keyword evidence="2" id="KW-0255">Endonuclease</keyword>
<dbReference type="PANTHER" id="PTHR35400:SF3">
    <property type="entry name" value="SLL1072 PROTEIN"/>
    <property type="match status" value="1"/>
</dbReference>
<sequence>MDDLDSVNGIDDEPFPEWLRPPYRGFTVDDLFRLPELPSHTQLIDGGLVFRARQSIHHSRVNTLLEDGLRRTCPAHLRVRRETIVVLGPGQAPEPDVFVVRAEAAGGLDTDRCAARNVVLVAETVSPDSAIRDRERKPQLYARAGIPHFWLVEEGTRHRPVVHVHELDPDTGAYVETGVHRDRLTLTAPFAVDIDLTAVDRM</sequence>
<dbReference type="InterPro" id="IPR008538">
    <property type="entry name" value="Uma2"/>
</dbReference>
<accession>A0ABN3IW25</accession>
<organism evidence="2 3">
    <name type="scientific">Streptomyces glaucosporus</name>
    <dbReference type="NCBI Taxonomy" id="284044"/>
    <lineage>
        <taxon>Bacteria</taxon>
        <taxon>Bacillati</taxon>
        <taxon>Actinomycetota</taxon>
        <taxon>Actinomycetes</taxon>
        <taxon>Kitasatosporales</taxon>
        <taxon>Streptomycetaceae</taxon>
        <taxon>Streptomyces</taxon>
    </lineage>
</organism>
<dbReference type="Gene3D" id="3.90.1570.10">
    <property type="entry name" value="tt1808, chain A"/>
    <property type="match status" value="1"/>
</dbReference>
<evidence type="ECO:0000313" key="3">
    <source>
        <dbReference type="Proteomes" id="UP001500058"/>
    </source>
</evidence>
<proteinExistence type="predicted"/>
<gene>
    <name evidence="2" type="ORF">GCM10010420_49440</name>
</gene>